<evidence type="ECO:0000313" key="3">
    <source>
        <dbReference type="EMBL" id="BET00665.1"/>
    </source>
</evidence>
<feature type="compositionally biased region" description="Polar residues" evidence="1">
    <location>
        <begin position="166"/>
        <end position="178"/>
    </location>
</feature>
<dbReference type="Proteomes" id="UP001307889">
    <property type="component" value="Chromosome 12"/>
</dbReference>
<organism evidence="3 4">
    <name type="scientific">Nesidiocoris tenuis</name>
    <dbReference type="NCBI Taxonomy" id="355587"/>
    <lineage>
        <taxon>Eukaryota</taxon>
        <taxon>Metazoa</taxon>
        <taxon>Ecdysozoa</taxon>
        <taxon>Arthropoda</taxon>
        <taxon>Hexapoda</taxon>
        <taxon>Insecta</taxon>
        <taxon>Pterygota</taxon>
        <taxon>Neoptera</taxon>
        <taxon>Paraneoptera</taxon>
        <taxon>Hemiptera</taxon>
        <taxon>Heteroptera</taxon>
        <taxon>Panheteroptera</taxon>
        <taxon>Cimicomorpha</taxon>
        <taxon>Miridae</taxon>
        <taxon>Dicyphina</taxon>
        <taxon>Nesidiocoris</taxon>
    </lineage>
</organism>
<evidence type="ECO:0000313" key="4">
    <source>
        <dbReference type="Proteomes" id="UP001307889"/>
    </source>
</evidence>
<dbReference type="EMBL" id="AP028920">
    <property type="protein sequence ID" value="BET00665.1"/>
    <property type="molecule type" value="Genomic_DNA"/>
</dbReference>
<proteinExistence type="predicted"/>
<name>A0ABN7BAL3_9HEMI</name>
<dbReference type="InterPro" id="IPR031942">
    <property type="entry name" value="DUF4774"/>
</dbReference>
<feature type="compositionally biased region" description="Low complexity" evidence="1">
    <location>
        <begin position="116"/>
        <end position="128"/>
    </location>
</feature>
<feature type="region of interest" description="Disordered" evidence="1">
    <location>
        <begin position="78"/>
        <end position="183"/>
    </location>
</feature>
<feature type="domain" description="DUF4774" evidence="2">
    <location>
        <begin position="343"/>
        <end position="399"/>
    </location>
</feature>
<evidence type="ECO:0000259" key="2">
    <source>
        <dbReference type="Pfam" id="PF15999"/>
    </source>
</evidence>
<dbReference type="Pfam" id="PF15999">
    <property type="entry name" value="DUF4774"/>
    <property type="match status" value="1"/>
</dbReference>
<protein>
    <recommendedName>
        <fullName evidence="2">DUF4774 domain-containing protein</fullName>
    </recommendedName>
</protein>
<keyword evidence="4" id="KW-1185">Reference proteome</keyword>
<gene>
    <name evidence="3" type="ORF">NTJ_13480</name>
</gene>
<feature type="region of interest" description="Disordered" evidence="1">
    <location>
        <begin position="390"/>
        <end position="422"/>
    </location>
</feature>
<feature type="compositionally biased region" description="Basic and acidic residues" evidence="1">
    <location>
        <begin position="408"/>
        <end position="422"/>
    </location>
</feature>
<accession>A0ABN7BAL3</accession>
<evidence type="ECO:0000256" key="1">
    <source>
        <dbReference type="SAM" id="MobiDB-lite"/>
    </source>
</evidence>
<reference evidence="3 4" key="1">
    <citation type="submission" date="2023-09" db="EMBL/GenBank/DDBJ databases">
        <title>Nesidiocoris tenuis whole genome shotgun sequence.</title>
        <authorList>
            <person name="Shibata T."/>
            <person name="Shimoda M."/>
            <person name="Kobayashi T."/>
            <person name="Uehara T."/>
        </authorList>
    </citation>
    <scope>NUCLEOTIDE SEQUENCE [LARGE SCALE GENOMIC DNA]</scope>
    <source>
        <strain evidence="3 4">Japan</strain>
    </source>
</reference>
<sequence>MTQTHDDYLRLMFIVDDTRMLRSIPLPNAAVPVLMYFPEYNAILVPAESISPDYLPSSKRKKPIGGLLRLIKQRMELADSKEDSLENASISSEKDSRDSSMSVDGVTTLKNKLEESNASTSTEPASSEEIADLQKPDSHPTVKPNSFLTSAEELPFPQTEQKKPQVAQSPSHEQSNDQQVREQRPQANTFGPFAQYFQRPTTTQYFPETTYPEDGLQYPEPQQPSRPTFISFLPSTVTSYFQNPPKRPISNFIENRFPLLAPYVAPRNPYIHYYTKTPTSEAFYFNSLHPTAYSDVVESQITDYVNRVQESLLSEHELAKPPISDAESAMMVASVPMGKNQATSLVLRPVAKAVAGPKGVAVASPVARAVLRKGEKVDIDFDPDAVAIAGPGGQAHAHPKLIISYTNEKTDESSEEKSTKTD</sequence>